<accession>G0R5C3</accession>
<dbReference type="InterPro" id="IPR010935">
    <property type="entry name" value="SMC_hinge"/>
</dbReference>
<keyword evidence="5 8" id="KW-0175">Coiled coil</keyword>
<evidence type="ECO:0000256" key="7">
    <source>
        <dbReference type="ARBA" id="ARBA00023306"/>
    </source>
</evidence>
<sequence>MYIKEIIIDGFKSYATRTIIKGFDISFNAITGFNGSGKSNILDAILFVLGLNKEWEVLRVKKMQELVYKQGHAGITKAEVTVTFDNTNKEQSPLGYENCDQIQVTRQVQQEKSKYFVNGTKENLNKVKNMFRSVQLNIDNPHFLVAQGRITKIINLKPLELISMLEETAGTALYNEKKRESEKIIKKKEEKVKEINDLIETDIQPKMKKLKKEREEYLIWKSSEIEINRMERQLKAYEYFNKNQLLKDRQIELEDHKKLQLNTQKELKNSTQEYQVCLDELKKYGRQQDQEGDKKLKKLEEKCKELEEKISECEKQREITKKHQQQSIQDLKIFQKKQKDCEDTIQKNQKELEYQTKYLTEITNEIQQKKDQLNEANQMQNQDGSNLEGVKEQLDQQIKIESNKLKSIQNEIAKLDAQIKQKQITLKNNKETLEFTLNEQNQLNKQIEILEREIKHVEDEIDKSTFNPNVLRAREQERNNYDQQIMHLQHKIEAIIQNQGNYIFKLDYRDPEPGFDKSRIKGRVFSLFQPKSSEYIEALEAGAGGKLQFIIVQDEQTSKILLQKRSFNFNVRFIPNNKIVGEFIDRQIIEESQKIAKEMGGWAEPAYNLIKYDESMQKSMLFVFGNFMVCSNQAIAKAICFNKNVRLRIKCVSLEGDILDPSGTLSGGYQDRGNLLLERYYKYSKVVDEKNELVAQRGNLMENIKKLKEQESYYNGLSEIYQNRQKYIR</sequence>
<dbReference type="Gene3D" id="3.30.70.1620">
    <property type="match status" value="1"/>
</dbReference>
<comment type="subcellular location">
    <subcellularLocation>
        <location evidence="1">Nucleus</location>
    </subcellularLocation>
</comment>
<keyword evidence="11" id="KW-1185">Reference proteome</keyword>
<dbReference type="GO" id="GO:0030261">
    <property type="term" value="P:chromosome condensation"/>
    <property type="evidence" value="ECO:0007669"/>
    <property type="project" value="UniProtKB-KW"/>
</dbReference>
<dbReference type="InterPro" id="IPR027417">
    <property type="entry name" value="P-loop_NTPase"/>
</dbReference>
<dbReference type="GO" id="GO:0016887">
    <property type="term" value="F:ATP hydrolysis activity"/>
    <property type="evidence" value="ECO:0007669"/>
    <property type="project" value="InterPro"/>
</dbReference>
<dbReference type="EC" id="3.6.3.14" evidence="10"/>
<gene>
    <name evidence="10" type="ORF">IMG5_197710</name>
</gene>
<dbReference type="Gene3D" id="3.40.50.300">
    <property type="entry name" value="P-loop containing nucleotide triphosphate hydrolases"/>
    <property type="match status" value="1"/>
</dbReference>
<dbReference type="GO" id="GO:0005694">
    <property type="term" value="C:chromosome"/>
    <property type="evidence" value="ECO:0007669"/>
    <property type="project" value="InterPro"/>
</dbReference>
<dbReference type="Gene3D" id="1.20.1060.20">
    <property type="match status" value="1"/>
</dbReference>
<protein>
    <submittedName>
        <fullName evidence="10">Structural maintenance of chromosomes 2, putative</fullName>
        <ecNumber evidence="10">3.6.3.14</ecNumber>
    </submittedName>
</protein>
<dbReference type="GO" id="GO:0005524">
    <property type="term" value="F:ATP binding"/>
    <property type="evidence" value="ECO:0007669"/>
    <property type="project" value="UniProtKB-KW"/>
</dbReference>
<dbReference type="EMBL" id="GL984367">
    <property type="protein sequence ID" value="EGR27336.1"/>
    <property type="molecule type" value="Genomic_DNA"/>
</dbReference>
<dbReference type="GeneID" id="14903396"/>
<feature type="coiled-coil region" evidence="8">
    <location>
        <begin position="289"/>
        <end position="323"/>
    </location>
</feature>
<dbReference type="Pfam" id="PF06470">
    <property type="entry name" value="SMC_hinge"/>
    <property type="match status" value="1"/>
</dbReference>
<dbReference type="SUPFAM" id="SSF52540">
    <property type="entry name" value="P-loop containing nucleoside triphosphate hydrolases"/>
    <property type="match status" value="1"/>
</dbReference>
<dbReference type="SMART" id="SM00968">
    <property type="entry name" value="SMC_hinge"/>
    <property type="match status" value="1"/>
</dbReference>
<dbReference type="FunCoup" id="G0R5C3">
    <property type="interactions" value="405"/>
</dbReference>
<dbReference type="Pfam" id="PF02463">
    <property type="entry name" value="SMC_N"/>
    <property type="match status" value="1"/>
</dbReference>
<proteinExistence type="inferred from homology"/>
<keyword evidence="4" id="KW-0067">ATP-binding</keyword>
<keyword evidence="10" id="KW-0378">Hydrolase</keyword>
<evidence type="ECO:0000256" key="5">
    <source>
        <dbReference type="ARBA" id="ARBA00023054"/>
    </source>
</evidence>
<evidence type="ECO:0000256" key="2">
    <source>
        <dbReference type="ARBA" id="ARBA00005231"/>
    </source>
</evidence>
<evidence type="ECO:0000313" key="10">
    <source>
        <dbReference type="EMBL" id="EGR27336.1"/>
    </source>
</evidence>
<evidence type="ECO:0000313" key="11">
    <source>
        <dbReference type="Proteomes" id="UP000008983"/>
    </source>
</evidence>
<dbReference type="OrthoDB" id="10255539at2759"/>
<dbReference type="eggNOG" id="KOG0933">
    <property type="taxonomic scope" value="Eukaryota"/>
</dbReference>
<feature type="domain" description="SMC hinge" evidence="9">
    <location>
        <begin position="518"/>
        <end position="640"/>
    </location>
</feature>
<reference evidence="10 11" key="1">
    <citation type="submission" date="2011-07" db="EMBL/GenBank/DDBJ databases">
        <authorList>
            <person name="Coyne R."/>
            <person name="Brami D."/>
            <person name="Johnson J."/>
            <person name="Hostetler J."/>
            <person name="Hannick L."/>
            <person name="Clark T."/>
            <person name="Cassidy-Hanley D."/>
            <person name="Inman J."/>
        </authorList>
    </citation>
    <scope>NUCLEOTIDE SEQUENCE [LARGE SCALE GENOMIC DNA]</scope>
    <source>
        <strain evidence="10 11">G5</strain>
    </source>
</reference>
<evidence type="ECO:0000256" key="4">
    <source>
        <dbReference type="ARBA" id="ARBA00022840"/>
    </source>
</evidence>
<dbReference type="STRING" id="857967.G0R5C3"/>
<dbReference type="InterPro" id="IPR003395">
    <property type="entry name" value="RecF/RecN/SMC_N"/>
</dbReference>
<evidence type="ECO:0000256" key="6">
    <source>
        <dbReference type="ARBA" id="ARBA00023067"/>
    </source>
</evidence>
<comment type="similarity">
    <text evidence="2">Belongs to the SMC family. SMC2 subfamily.</text>
</comment>
<evidence type="ECO:0000259" key="9">
    <source>
        <dbReference type="SMART" id="SM00968"/>
    </source>
</evidence>
<keyword evidence="7" id="KW-0131">Cell cycle</keyword>
<organism evidence="10 11">
    <name type="scientific">Ichthyophthirius multifiliis</name>
    <name type="common">White spot disease agent</name>
    <name type="synonym">Ich</name>
    <dbReference type="NCBI Taxonomy" id="5932"/>
    <lineage>
        <taxon>Eukaryota</taxon>
        <taxon>Sar</taxon>
        <taxon>Alveolata</taxon>
        <taxon>Ciliophora</taxon>
        <taxon>Intramacronucleata</taxon>
        <taxon>Oligohymenophorea</taxon>
        <taxon>Hymenostomatida</taxon>
        <taxon>Ophryoglenina</taxon>
        <taxon>Ichthyophthirius</taxon>
    </lineage>
</organism>
<dbReference type="SUPFAM" id="SSF75553">
    <property type="entry name" value="Smc hinge domain"/>
    <property type="match status" value="1"/>
</dbReference>
<feature type="coiled-coil region" evidence="8">
    <location>
        <begin position="359"/>
        <end position="498"/>
    </location>
</feature>
<dbReference type="InterPro" id="IPR036277">
    <property type="entry name" value="SMC_hinge_sf"/>
</dbReference>
<name>G0R5C3_ICHMU</name>
<dbReference type="CDD" id="cd03273">
    <property type="entry name" value="ABC_SMC2_euk"/>
    <property type="match status" value="1"/>
</dbReference>
<keyword evidence="6" id="KW-0226">DNA condensation</keyword>
<dbReference type="InParanoid" id="G0R5C3"/>
<dbReference type="OMA" id="ECAGTTI"/>
<dbReference type="RefSeq" id="XP_004024220.1">
    <property type="nucleotide sequence ID" value="XM_004024171.1"/>
</dbReference>
<evidence type="ECO:0000256" key="1">
    <source>
        <dbReference type="ARBA" id="ARBA00004123"/>
    </source>
</evidence>
<evidence type="ECO:0000256" key="3">
    <source>
        <dbReference type="ARBA" id="ARBA00022741"/>
    </source>
</evidence>
<keyword evidence="3" id="KW-0547">Nucleotide-binding</keyword>
<dbReference type="SUPFAM" id="SSF57997">
    <property type="entry name" value="Tropomyosin"/>
    <property type="match status" value="1"/>
</dbReference>
<evidence type="ECO:0000256" key="8">
    <source>
        <dbReference type="SAM" id="Coils"/>
    </source>
</evidence>
<dbReference type="GO" id="GO:0005634">
    <property type="term" value="C:nucleus"/>
    <property type="evidence" value="ECO:0007669"/>
    <property type="project" value="UniProtKB-SubCell"/>
</dbReference>
<dbReference type="AlphaFoldDB" id="G0R5C3"/>
<dbReference type="PANTHER" id="PTHR43977">
    <property type="entry name" value="STRUCTURAL MAINTENANCE OF CHROMOSOMES PROTEIN 3"/>
    <property type="match status" value="1"/>
</dbReference>
<dbReference type="InterPro" id="IPR027120">
    <property type="entry name" value="Smc2_ABC"/>
</dbReference>
<dbReference type="Proteomes" id="UP000008983">
    <property type="component" value="Unassembled WGS sequence"/>
</dbReference>